<gene>
    <name evidence="2" type="ORF">EJK53_0856</name>
</gene>
<reference evidence="2 3" key="1">
    <citation type="submission" date="2018-12" db="EMBL/GenBank/DDBJ databases">
        <title>Persistence of Moraxella catarrhalis in Chronic Obstructive Pulmonary Disease and Regulation of the Hag/MID Adhesin.</title>
        <authorList>
            <person name="Murphy T."/>
            <person name="Zhao X."/>
            <person name="Vyas G."/>
            <person name="Aluvathingal J."/>
            <person name="Nadendla S."/>
            <person name="Tallon L."/>
            <person name="Tettelin H."/>
        </authorList>
    </citation>
    <scope>NUCLEOTIDE SEQUENCE [LARGE SCALE GENOMIC DNA]</scope>
    <source>
        <strain evidence="2 3">46P58B1</strain>
    </source>
</reference>
<feature type="compositionally biased region" description="Acidic residues" evidence="1">
    <location>
        <begin position="90"/>
        <end position="100"/>
    </location>
</feature>
<accession>A0A3Q9GHF6</accession>
<dbReference type="AlphaFoldDB" id="A0A3Q9GHF6"/>
<feature type="compositionally biased region" description="Basic and acidic residues" evidence="1">
    <location>
        <begin position="37"/>
        <end position="55"/>
    </location>
</feature>
<evidence type="ECO:0000256" key="1">
    <source>
        <dbReference type="SAM" id="MobiDB-lite"/>
    </source>
</evidence>
<protein>
    <submittedName>
        <fullName evidence="2">Uncharacterized protein</fullName>
    </submittedName>
</protein>
<name>A0A3Q9GHF6_MORCA</name>
<evidence type="ECO:0000313" key="3">
    <source>
        <dbReference type="Proteomes" id="UP000280228"/>
    </source>
</evidence>
<dbReference type="RefSeq" id="WP_120701142.1">
    <property type="nucleotide sequence ID" value="NZ_CP034662.1"/>
</dbReference>
<feature type="region of interest" description="Disordered" evidence="1">
    <location>
        <begin position="37"/>
        <end position="117"/>
    </location>
</feature>
<sequence>MKITLDNIELNQAVIEYLNNQGLTLNTNKVHIEITSEGVKIDTNKPNRQEAKDSVQEPVKPNKPNNKPKDSDIPAKQKKPAKALFNASDDTTDDILEDDTPTIPENQQVEKTRKLFQ</sequence>
<proteinExistence type="predicted"/>
<organism evidence="2 3">
    <name type="scientific">Moraxella catarrhalis</name>
    <name type="common">Branhamella catarrhalis</name>
    <dbReference type="NCBI Taxonomy" id="480"/>
    <lineage>
        <taxon>Bacteria</taxon>
        <taxon>Pseudomonadati</taxon>
        <taxon>Pseudomonadota</taxon>
        <taxon>Gammaproteobacteria</taxon>
        <taxon>Moraxellales</taxon>
        <taxon>Moraxellaceae</taxon>
        <taxon>Moraxella</taxon>
    </lineage>
</organism>
<evidence type="ECO:0000313" key="2">
    <source>
        <dbReference type="EMBL" id="AZQ94322.1"/>
    </source>
</evidence>
<dbReference type="Proteomes" id="UP000280228">
    <property type="component" value="Chromosome"/>
</dbReference>
<feature type="compositionally biased region" description="Basic and acidic residues" evidence="1">
    <location>
        <begin position="108"/>
        <end position="117"/>
    </location>
</feature>
<dbReference type="EMBL" id="CP034662">
    <property type="protein sequence ID" value="AZQ94322.1"/>
    <property type="molecule type" value="Genomic_DNA"/>
</dbReference>